<keyword evidence="1" id="KW-0732">Signal</keyword>
<dbReference type="RefSeq" id="WP_078671192.1">
    <property type="nucleotide sequence ID" value="NZ_FUWZ01000003.1"/>
</dbReference>
<organism evidence="3 4">
    <name type="scientific">Chitinophaga eiseniae</name>
    <dbReference type="NCBI Taxonomy" id="634771"/>
    <lineage>
        <taxon>Bacteria</taxon>
        <taxon>Pseudomonadati</taxon>
        <taxon>Bacteroidota</taxon>
        <taxon>Chitinophagia</taxon>
        <taxon>Chitinophagales</taxon>
        <taxon>Chitinophagaceae</taxon>
        <taxon>Chitinophaga</taxon>
    </lineage>
</organism>
<dbReference type="Pfam" id="PF06439">
    <property type="entry name" value="3keto-disac_hyd"/>
    <property type="match status" value="1"/>
</dbReference>
<dbReference type="STRING" id="634771.SAMN04488128_103867"/>
<keyword evidence="4" id="KW-1185">Reference proteome</keyword>
<dbReference type="EMBL" id="FUWZ01000003">
    <property type="protein sequence ID" value="SKA33617.1"/>
    <property type="molecule type" value="Genomic_DNA"/>
</dbReference>
<proteinExistence type="predicted"/>
<name>A0A1T4SZM0_9BACT</name>
<reference evidence="4" key="1">
    <citation type="submission" date="2017-02" db="EMBL/GenBank/DDBJ databases">
        <authorList>
            <person name="Varghese N."/>
            <person name="Submissions S."/>
        </authorList>
    </citation>
    <scope>NUCLEOTIDE SEQUENCE [LARGE SCALE GENOMIC DNA]</scope>
    <source>
        <strain evidence="4">DSM 22224</strain>
    </source>
</reference>
<gene>
    <name evidence="3" type="ORF">SAMN04488128_103867</name>
</gene>
<evidence type="ECO:0000259" key="2">
    <source>
        <dbReference type="Pfam" id="PF06439"/>
    </source>
</evidence>
<sequence length="325" mass="35085">MRRNILVLGMSGLLTLGAMAPAMASGRTQPGTTQAPADAKALIGRWDITIDENGKPAPSWLEVKLSGFKTLVGYFVGTSGSARPVAKVNFDNGKFSFSIPPQWEGGNQDFLIEGELTDAGIQGTITTSEGKKYNWKGVKAPYLKKTGAVAWGKPINLFNGKDLSGWKAAGKENQWIVKNGILTSPHSGANLVSEQKFTDFKLHAEFRYQKGSNSGIYLRGRHEVQIEDSHPDTHPSSVLFSGVYGFLTPSEINALGPDTWQTYDITLIGRMVTIVVNGKTVINNQEIPGITGGALDSNEGEPGPIYIQGDHGPIEFRKLVITPAK</sequence>
<feature type="chain" id="PRO_5012256269" description="3-keto-alpha-glucoside-1,2-lyase/3-keto-2-hydroxy-glucal hydratase domain-containing protein" evidence="1">
    <location>
        <begin position="25"/>
        <end position="325"/>
    </location>
</feature>
<evidence type="ECO:0000313" key="4">
    <source>
        <dbReference type="Proteomes" id="UP000190367"/>
    </source>
</evidence>
<evidence type="ECO:0000313" key="3">
    <source>
        <dbReference type="EMBL" id="SKA33617.1"/>
    </source>
</evidence>
<feature type="domain" description="3-keto-alpha-glucoside-1,2-lyase/3-keto-2-hydroxy-glucal hydratase" evidence="2">
    <location>
        <begin position="154"/>
        <end position="321"/>
    </location>
</feature>
<dbReference type="OrthoDB" id="190957at2"/>
<evidence type="ECO:0000256" key="1">
    <source>
        <dbReference type="SAM" id="SignalP"/>
    </source>
</evidence>
<accession>A0A1T4SZM0</accession>
<dbReference type="Proteomes" id="UP000190367">
    <property type="component" value="Unassembled WGS sequence"/>
</dbReference>
<dbReference type="InterPro" id="IPR010496">
    <property type="entry name" value="AL/BT2_dom"/>
</dbReference>
<protein>
    <recommendedName>
        <fullName evidence="2">3-keto-alpha-glucoside-1,2-lyase/3-keto-2-hydroxy-glucal hydratase domain-containing protein</fullName>
    </recommendedName>
</protein>
<feature type="signal peptide" evidence="1">
    <location>
        <begin position="1"/>
        <end position="24"/>
    </location>
</feature>
<dbReference type="Gene3D" id="2.60.120.560">
    <property type="entry name" value="Exo-inulinase, domain 1"/>
    <property type="match status" value="1"/>
</dbReference>
<dbReference type="GO" id="GO:0016787">
    <property type="term" value="F:hydrolase activity"/>
    <property type="evidence" value="ECO:0007669"/>
    <property type="project" value="InterPro"/>
</dbReference>
<dbReference type="AlphaFoldDB" id="A0A1T4SZM0"/>